<protein>
    <recommendedName>
        <fullName evidence="5">snRNA-activating protein complex subunit 5</fullName>
    </recommendedName>
</protein>
<feature type="compositionally biased region" description="Acidic residues" evidence="1">
    <location>
        <begin position="81"/>
        <end position="97"/>
    </location>
</feature>
<keyword evidence="4" id="KW-1185">Reference proteome</keyword>
<dbReference type="EMBL" id="WNYA01003794">
    <property type="protein sequence ID" value="KAG8543206.1"/>
    <property type="molecule type" value="Genomic_DNA"/>
</dbReference>
<dbReference type="AlphaFoldDB" id="A0AAV6Z2I7"/>
<evidence type="ECO:0000313" key="2">
    <source>
        <dbReference type="EMBL" id="KAG8543201.1"/>
    </source>
</evidence>
<evidence type="ECO:0000313" key="4">
    <source>
        <dbReference type="Proteomes" id="UP000824782"/>
    </source>
</evidence>
<evidence type="ECO:0008006" key="5">
    <source>
        <dbReference type="Google" id="ProtNLM"/>
    </source>
</evidence>
<dbReference type="EMBL" id="WNYA01003796">
    <property type="protein sequence ID" value="KAG8543201.1"/>
    <property type="molecule type" value="Genomic_DNA"/>
</dbReference>
<dbReference type="PANTHER" id="PTHR15333:SF2">
    <property type="entry name" value="SNRNA-ACTIVATING PROTEIN COMPLEX SUBUNIT 5"/>
    <property type="match status" value="1"/>
</dbReference>
<organism evidence="3 4">
    <name type="scientific">Engystomops pustulosus</name>
    <name type="common">Tungara frog</name>
    <name type="synonym">Physalaemus pustulosus</name>
    <dbReference type="NCBI Taxonomy" id="76066"/>
    <lineage>
        <taxon>Eukaryota</taxon>
        <taxon>Metazoa</taxon>
        <taxon>Chordata</taxon>
        <taxon>Craniata</taxon>
        <taxon>Vertebrata</taxon>
        <taxon>Euteleostomi</taxon>
        <taxon>Amphibia</taxon>
        <taxon>Batrachia</taxon>
        <taxon>Anura</taxon>
        <taxon>Neobatrachia</taxon>
        <taxon>Hyloidea</taxon>
        <taxon>Leptodactylidae</taxon>
        <taxon>Leiuperinae</taxon>
        <taxon>Engystomops</taxon>
    </lineage>
</organism>
<dbReference type="GO" id="GO:0006384">
    <property type="term" value="P:transcription initiation at RNA polymerase III promoter"/>
    <property type="evidence" value="ECO:0007669"/>
    <property type="project" value="InterPro"/>
</dbReference>
<dbReference type="GO" id="GO:0006366">
    <property type="term" value="P:transcription by RNA polymerase II"/>
    <property type="evidence" value="ECO:0007669"/>
    <property type="project" value="InterPro"/>
</dbReference>
<gene>
    <name evidence="3" type="ORF">GDO81_025214</name>
    <name evidence="2" type="ORF">GDO81_025217</name>
</gene>
<feature type="compositionally biased region" description="Acidic residues" evidence="1">
    <location>
        <begin position="44"/>
        <end position="66"/>
    </location>
</feature>
<reference evidence="3" key="1">
    <citation type="thesis" date="2020" institute="ProQuest LLC" country="789 East Eisenhower Parkway, Ann Arbor, MI, USA">
        <title>Comparative Genomics and Chromosome Evolution.</title>
        <authorList>
            <person name="Mudd A.B."/>
        </authorList>
    </citation>
    <scope>NUCLEOTIDE SEQUENCE</scope>
    <source>
        <strain evidence="3">237g6f4</strain>
        <tissue evidence="3">Blood</tissue>
    </source>
</reference>
<dbReference type="Proteomes" id="UP000824782">
    <property type="component" value="Unassembled WGS sequence"/>
</dbReference>
<dbReference type="GO" id="GO:0005634">
    <property type="term" value="C:nucleus"/>
    <property type="evidence" value="ECO:0007669"/>
    <property type="project" value="InterPro"/>
</dbReference>
<evidence type="ECO:0000313" key="3">
    <source>
        <dbReference type="EMBL" id="KAG8543206.1"/>
    </source>
</evidence>
<name>A0AAV6Z2I7_ENGPU</name>
<dbReference type="PANTHER" id="PTHR15333">
    <property type="entry name" value="SNRNA-ACTIVATING PROTEIN COMPLEX SUBUNIT 5"/>
    <property type="match status" value="1"/>
</dbReference>
<feature type="region of interest" description="Disordered" evidence="1">
    <location>
        <begin position="42"/>
        <end position="97"/>
    </location>
</feature>
<evidence type="ECO:0000256" key="1">
    <source>
        <dbReference type="SAM" id="MobiDB-lite"/>
    </source>
</evidence>
<sequence>MLSRLQELKKEEETLLKIKAALHDQLNRLKVEELALQSMISAGEEQDQEAEDVQPEVDSMNVDDEAVINQTELQLTKMDYNQEEEEEEEEEEEDSDT</sequence>
<accession>A0AAV6Z2I7</accession>
<proteinExistence type="predicted"/>
<dbReference type="InterPro" id="IPR029138">
    <property type="entry name" value="SNAPC5"/>
</dbReference>
<dbReference type="Pfam" id="PF15497">
    <property type="entry name" value="SNAPC5"/>
    <property type="match status" value="1"/>
</dbReference>
<comment type="caution">
    <text evidence="3">The sequence shown here is derived from an EMBL/GenBank/DDBJ whole genome shotgun (WGS) entry which is preliminary data.</text>
</comment>